<protein>
    <submittedName>
        <fullName evidence="8">Cytochrome c oxidase assembly protein</fullName>
    </submittedName>
</protein>
<feature type="transmembrane region" description="Helical" evidence="7">
    <location>
        <begin position="165"/>
        <end position="189"/>
    </location>
</feature>
<feature type="transmembrane region" description="Helical" evidence="7">
    <location>
        <begin position="57"/>
        <end position="77"/>
    </location>
</feature>
<dbReference type="OrthoDB" id="5241646at2"/>
<keyword evidence="4 7" id="KW-1133">Transmembrane helix</keyword>
<evidence type="ECO:0000256" key="3">
    <source>
        <dbReference type="ARBA" id="ARBA00022692"/>
    </source>
</evidence>
<feature type="transmembrane region" description="Helical" evidence="7">
    <location>
        <begin position="201"/>
        <end position="218"/>
    </location>
</feature>
<accession>A0A502CY63</accession>
<dbReference type="Proteomes" id="UP000317722">
    <property type="component" value="Unassembled WGS sequence"/>
</dbReference>
<keyword evidence="5 7" id="KW-0472">Membrane</keyword>
<evidence type="ECO:0000256" key="2">
    <source>
        <dbReference type="ARBA" id="ARBA00022475"/>
    </source>
</evidence>
<evidence type="ECO:0000256" key="4">
    <source>
        <dbReference type="ARBA" id="ARBA00022989"/>
    </source>
</evidence>
<keyword evidence="9" id="KW-1185">Reference proteome</keyword>
<sequence>MGPSPRGDQGDRRRAVALPEFAPRRPSQDSLRAEEQARAVTAFAPADLVTSWVVSPFGTGLALFLTVSYAAGLVALRRSGEAVPVLRSLAYYVVGVGSLVLATDGGLAASRGTSFVAAAAQSAVLAAVTPVGIALGDPVGLARRALGAGRTRGLDRLLGSRGARVVMFPLLASVVATALHLLLFTTPWLAGSVSHGWLREATYAVLLVSGLVFVLPLLTEELVPAWCTAGVLVLIAFVDGLLDAVPGVVVMASPALLGAPVATFLAAQDALWQQRLGGGAMFGVAEVVGLPLLAATVLAWVRSDAREAAIVDARLDREARERQGDDGAPDGVRDRPWWETDPRFTRRSP</sequence>
<evidence type="ECO:0000256" key="1">
    <source>
        <dbReference type="ARBA" id="ARBA00004651"/>
    </source>
</evidence>
<dbReference type="Pfam" id="PF09678">
    <property type="entry name" value="Caa3_CtaG"/>
    <property type="match status" value="1"/>
</dbReference>
<evidence type="ECO:0000313" key="8">
    <source>
        <dbReference type="EMBL" id="TPG18207.1"/>
    </source>
</evidence>
<feature type="transmembrane region" description="Helical" evidence="7">
    <location>
        <begin position="279"/>
        <end position="301"/>
    </location>
</feature>
<organism evidence="8 9">
    <name type="scientific">Pedococcus bigeumensis</name>
    <dbReference type="NCBI Taxonomy" id="433644"/>
    <lineage>
        <taxon>Bacteria</taxon>
        <taxon>Bacillati</taxon>
        <taxon>Actinomycetota</taxon>
        <taxon>Actinomycetes</taxon>
        <taxon>Micrococcales</taxon>
        <taxon>Intrasporangiaceae</taxon>
        <taxon>Pedococcus</taxon>
    </lineage>
</organism>
<dbReference type="GO" id="GO:0005886">
    <property type="term" value="C:plasma membrane"/>
    <property type="evidence" value="ECO:0007669"/>
    <property type="project" value="UniProtKB-SubCell"/>
</dbReference>
<feature type="transmembrane region" description="Helical" evidence="7">
    <location>
        <begin position="89"/>
        <end position="109"/>
    </location>
</feature>
<dbReference type="InterPro" id="IPR019108">
    <property type="entry name" value="Caa3_assmbl_CtaG-rel"/>
</dbReference>
<keyword evidence="3 7" id="KW-0812">Transmembrane</keyword>
<evidence type="ECO:0000256" key="7">
    <source>
        <dbReference type="SAM" id="Phobius"/>
    </source>
</evidence>
<comment type="caution">
    <text evidence="8">The sequence shown here is derived from an EMBL/GenBank/DDBJ whole genome shotgun (WGS) entry which is preliminary data.</text>
</comment>
<feature type="transmembrane region" description="Helical" evidence="7">
    <location>
        <begin position="248"/>
        <end position="267"/>
    </location>
</feature>
<evidence type="ECO:0000256" key="5">
    <source>
        <dbReference type="ARBA" id="ARBA00023136"/>
    </source>
</evidence>
<feature type="transmembrane region" description="Helical" evidence="7">
    <location>
        <begin position="115"/>
        <end position="135"/>
    </location>
</feature>
<comment type="subcellular location">
    <subcellularLocation>
        <location evidence="1">Cell membrane</location>
        <topology evidence="1">Multi-pass membrane protein</topology>
    </subcellularLocation>
</comment>
<name>A0A502CY63_9MICO</name>
<evidence type="ECO:0000256" key="6">
    <source>
        <dbReference type="SAM" id="MobiDB-lite"/>
    </source>
</evidence>
<feature type="region of interest" description="Disordered" evidence="6">
    <location>
        <begin position="319"/>
        <end position="349"/>
    </location>
</feature>
<dbReference type="EMBL" id="RCZM01000002">
    <property type="protein sequence ID" value="TPG18207.1"/>
    <property type="molecule type" value="Genomic_DNA"/>
</dbReference>
<reference evidence="8 9" key="1">
    <citation type="journal article" date="2019" name="Environ. Microbiol.">
        <title>Species interactions and distinct microbial communities in high Arctic permafrost affected cryosols are associated with the CH4 and CO2 gas fluxes.</title>
        <authorList>
            <person name="Altshuler I."/>
            <person name="Hamel J."/>
            <person name="Turney S."/>
            <person name="Magnuson E."/>
            <person name="Levesque R."/>
            <person name="Greer C."/>
            <person name="Whyte L.G."/>
        </authorList>
    </citation>
    <scope>NUCLEOTIDE SEQUENCE [LARGE SCALE GENOMIC DNA]</scope>
    <source>
        <strain evidence="8 9">S9.3A</strain>
    </source>
</reference>
<gene>
    <name evidence="8" type="ORF">EAH86_07440</name>
</gene>
<evidence type="ECO:0000313" key="9">
    <source>
        <dbReference type="Proteomes" id="UP000317722"/>
    </source>
</evidence>
<dbReference type="AlphaFoldDB" id="A0A502CY63"/>
<proteinExistence type="predicted"/>
<keyword evidence="2" id="KW-1003">Cell membrane</keyword>